<evidence type="ECO:0000313" key="1">
    <source>
        <dbReference type="EMBL" id="AIR11490.1"/>
    </source>
</evidence>
<keyword evidence="1" id="KW-0614">Plasmid</keyword>
<evidence type="ECO:0000313" key="3">
    <source>
        <dbReference type="EMBL" id="OUN18289.1"/>
    </source>
</evidence>
<dbReference type="EMBL" id="CP017108">
    <property type="protein sequence ID" value="AOO74473.1"/>
    <property type="molecule type" value="Genomic_DNA"/>
</dbReference>
<accession>A0A089QFH2</accession>
<sequence>MTLIPLYSYNDTLFLSNKNLRLSSLESYLLSFLSTSNRIATKKQSRKNSFSSRIA</sequence>
<dbReference type="EMBL" id="CP007647">
    <property type="protein sequence ID" value="AIR11490.1"/>
    <property type="molecule type" value="Genomic_DNA"/>
</dbReference>
<reference evidence="9" key="4">
    <citation type="submission" date="2017-04" db="EMBL/GenBank/DDBJ databases">
        <title>Function of individual gut microbiota members based on whole genome sequencing of pure cultures obtained from chicken caecum.</title>
        <authorList>
            <person name="Medvecky M."/>
            <person name="Cejkova D."/>
            <person name="Polansky O."/>
            <person name="Karasova D."/>
            <person name="Kubasova T."/>
            <person name="Cizek A."/>
            <person name="Rychlik I."/>
        </authorList>
    </citation>
    <scope>NUCLEOTIDE SEQUENCE [LARGE SCALE GENOMIC DNA]</scope>
    <source>
        <strain evidence="9">An84</strain>
    </source>
</reference>
<proteinExistence type="predicted"/>
<organism evidence="1 7">
    <name type="scientific">Ligilactobacillus salivarius</name>
    <dbReference type="NCBI Taxonomy" id="1624"/>
    <lineage>
        <taxon>Bacteria</taxon>
        <taxon>Bacillati</taxon>
        <taxon>Bacillota</taxon>
        <taxon>Bacilli</taxon>
        <taxon>Lactobacillales</taxon>
        <taxon>Lactobacillaceae</taxon>
        <taxon>Ligilactobacillus</taxon>
    </lineage>
</organism>
<evidence type="ECO:0000313" key="9">
    <source>
        <dbReference type="Proteomes" id="UP000196255"/>
    </source>
</evidence>
<reference evidence="6 12" key="7">
    <citation type="submission" date="2018-05" db="EMBL/GenBank/DDBJ databases">
        <title>Lactobacillus salivarius genome sequencing and assembly.</title>
        <authorList>
            <person name="Audisio C."/>
            <person name="Albarracin L."/>
            <person name="Torres M.J."/>
            <person name="Hebert E.M."/>
            <person name="Saavedra L."/>
        </authorList>
    </citation>
    <scope>NUCLEOTIDE SEQUENCE [LARGE SCALE GENOMIC DNA]</scope>
    <source>
        <strain evidence="6 12">A3iob</strain>
    </source>
</reference>
<evidence type="ECO:0000313" key="7">
    <source>
        <dbReference type="Proteomes" id="UP000029488"/>
    </source>
</evidence>
<gene>
    <name evidence="4" type="ORF">A8C52_03250</name>
    <name evidence="3" type="ORF">B5G36_06555</name>
    <name evidence="2" type="ORF">BHF65_09380</name>
    <name evidence="6" type="ORF">DB362_07010</name>
    <name evidence="5" type="ORF">DBP89_07110</name>
    <name evidence="1" type="ORF">LSJ_2076c</name>
</gene>
<reference evidence="3" key="5">
    <citation type="journal article" date="2018" name="BMC Genomics">
        <title>Whole genome sequencing and function prediction of 133 gut anaerobes isolated from chicken caecum in pure cultures.</title>
        <authorList>
            <person name="Medvecky M."/>
            <person name="Cejkova D."/>
            <person name="Polansky O."/>
            <person name="Karasova D."/>
            <person name="Kubasova T."/>
            <person name="Cizek A."/>
            <person name="Rychlik I."/>
        </authorList>
    </citation>
    <scope>NUCLEOTIDE SEQUENCE</scope>
    <source>
        <strain evidence="3">An84</strain>
    </source>
</reference>
<dbReference type="Proteomes" id="UP000245607">
    <property type="component" value="Unassembled WGS sequence"/>
</dbReference>
<dbReference type="EMBL" id="QAGV01000008">
    <property type="protein sequence ID" value="PTR95019.1"/>
    <property type="molecule type" value="Genomic_DNA"/>
</dbReference>
<dbReference type="EMBL" id="QFAS01000008">
    <property type="protein sequence ID" value="PWG51560.1"/>
    <property type="molecule type" value="Genomic_DNA"/>
</dbReference>
<dbReference type="AlphaFoldDB" id="A0A089QFH2"/>
<dbReference type="Proteomes" id="UP000196255">
    <property type="component" value="Unassembled WGS sequence"/>
</dbReference>
<evidence type="ECO:0000313" key="5">
    <source>
        <dbReference type="EMBL" id="PTR95019.1"/>
    </source>
</evidence>
<reference evidence="1 7" key="1">
    <citation type="journal article" date="2014" name="BMC Genomics">
        <title>Unusual genome complexity in Lactobacillus salivarius JCM1046.</title>
        <authorList>
            <person name="Raftis E.J."/>
            <person name="Forde B.M."/>
            <person name="Claesson M.J."/>
            <person name="O'Toole P.W."/>
        </authorList>
    </citation>
    <scope>NUCLEOTIDE SEQUENCE [LARGE SCALE GENOMIC DNA]</scope>
    <source>
        <strain evidence="1 7">JCM1046</strain>
        <plasmid evidence="1 7">pMP1046A</plasmid>
    </source>
</reference>
<dbReference type="Proteomes" id="UP000029488">
    <property type="component" value="Plasmid pMP1046A"/>
</dbReference>
<geneLocation type="plasmid" evidence="1 7">
    <name>pMP1046A</name>
</geneLocation>
<evidence type="ECO:0000313" key="6">
    <source>
        <dbReference type="EMBL" id="PWG51560.1"/>
    </source>
</evidence>
<evidence type="ECO:0000313" key="8">
    <source>
        <dbReference type="Proteomes" id="UP000094723"/>
    </source>
</evidence>
<dbReference type="EMBL" id="NFHF01000013">
    <property type="protein sequence ID" value="OUN18289.1"/>
    <property type="molecule type" value="Genomic_DNA"/>
</dbReference>
<reference evidence="4 10" key="2">
    <citation type="submission" date="2016-05" db="EMBL/GenBank/DDBJ databases">
        <authorList>
            <person name="Lee J.-Y."/>
            <person name="Kim E.B."/>
            <person name="Choi Y.-J."/>
        </authorList>
    </citation>
    <scope>NUCLEOTIDE SEQUENCE [LARGE SCALE GENOMIC DNA]</scope>
    <source>
        <strain evidence="4 10">KLA006</strain>
    </source>
</reference>
<reference evidence="2 8" key="3">
    <citation type="submission" date="2016-09" db="EMBL/GenBank/DDBJ databases">
        <title>Complete Genome Sequence of Lactobacillus salivarius Jin.</title>
        <authorList>
            <person name="Jin N."/>
            <person name="Li C."/>
            <person name="Wang M."/>
            <person name="Ren D."/>
            <person name="Di Y."/>
            <person name="Pan R."/>
            <person name="Du S."/>
            <person name="Lu H."/>
            <person name="Li X."/>
            <person name="Tian M."/>
        </authorList>
    </citation>
    <scope>NUCLEOTIDE SEQUENCE [LARGE SCALE GENOMIC DNA]</scope>
    <source>
        <strain evidence="2 8">CICC 23174</strain>
        <plasmid evidence="2">pLS_1</plasmid>
        <plasmid evidence="8">pls_1 sequence</plasmid>
    </source>
</reference>
<dbReference type="KEGG" id="lsj:LSJ_2076c"/>
<evidence type="ECO:0000313" key="4">
    <source>
        <dbReference type="EMBL" id="PAY43241.1"/>
    </source>
</evidence>
<reference evidence="5 11" key="6">
    <citation type="journal article" date="2018" name="Genome Announc.">
        <title>Fifty-Six Draft Genome Sequences of 10 Lactobacillus Species from 22 Commercial Dietary Supplements.</title>
        <authorList>
            <person name="Gangiredla J."/>
            <person name="Barnaba T.J."/>
            <person name="Mammel M.K."/>
            <person name="Lacher D.W."/>
            <person name="Elkins C.A."/>
            <person name="Lampel K.A."/>
            <person name="Whitehouse C.A."/>
            <person name="Tartera C."/>
        </authorList>
    </citation>
    <scope>NUCLEOTIDE SEQUENCE [LARGE SCALE GENOMIC DNA]</scope>
    <source>
        <strain evidence="5 11">DS11_12</strain>
    </source>
</reference>
<geneLocation type="plasmid" evidence="8">
    <name>pls_1 sequence</name>
</geneLocation>
<evidence type="ECO:0000313" key="10">
    <source>
        <dbReference type="Proteomes" id="UP000218139"/>
    </source>
</evidence>
<evidence type="ECO:0000313" key="12">
    <source>
        <dbReference type="Proteomes" id="UP000245607"/>
    </source>
</evidence>
<evidence type="ECO:0000313" key="2">
    <source>
        <dbReference type="EMBL" id="AOO74473.1"/>
    </source>
</evidence>
<geneLocation type="plasmid" evidence="2">
    <name>pLS_1</name>
</geneLocation>
<evidence type="ECO:0000313" key="11">
    <source>
        <dbReference type="Proteomes" id="UP000244552"/>
    </source>
</evidence>
<protein>
    <submittedName>
        <fullName evidence="1">Uncharacterized protein</fullName>
    </submittedName>
</protein>
<name>A0A089QFH2_9LACO</name>
<dbReference type="EMBL" id="LXZO01000156">
    <property type="protein sequence ID" value="PAY43241.1"/>
    <property type="molecule type" value="Genomic_DNA"/>
</dbReference>
<dbReference type="Proteomes" id="UP000218139">
    <property type="component" value="Unassembled WGS sequence"/>
</dbReference>
<dbReference type="Proteomes" id="UP000094723">
    <property type="component" value="Plasmid pLS_1"/>
</dbReference>
<dbReference type="Proteomes" id="UP000244552">
    <property type="component" value="Unassembled WGS sequence"/>
</dbReference>